<accession>A0A7C9RFY0</accession>
<dbReference type="InterPro" id="IPR020846">
    <property type="entry name" value="MFS_dom"/>
</dbReference>
<dbReference type="PANTHER" id="PTHR43129">
    <property type="entry name" value="FOSMIDOMYCIN RESISTANCE PROTEIN"/>
    <property type="match status" value="1"/>
</dbReference>
<dbReference type="GO" id="GO:0022857">
    <property type="term" value="F:transmembrane transporter activity"/>
    <property type="evidence" value="ECO:0007669"/>
    <property type="project" value="InterPro"/>
</dbReference>
<proteinExistence type="predicted"/>
<sequence>MNKPVILSEDTLAAPIVVDTPPAPSATTPAFAIIGAISFSHLLNDLMQSLIPSVYPILKDNYALDFGQIGMITLAFMFTSSLLQPFVGAYTDKYPKPFSLALGMGFTFAGLILLSVAHHYWAILLAAALV</sequence>
<keyword evidence="3 4" id="KW-0472">Membrane</keyword>
<evidence type="ECO:0000256" key="2">
    <source>
        <dbReference type="ARBA" id="ARBA00022989"/>
    </source>
</evidence>
<dbReference type="Pfam" id="PF07690">
    <property type="entry name" value="MFS_1"/>
    <property type="match status" value="1"/>
</dbReference>
<dbReference type="Gene3D" id="1.20.1250.20">
    <property type="entry name" value="MFS general substrate transporter like domains"/>
    <property type="match status" value="1"/>
</dbReference>
<dbReference type="InterPro" id="IPR036259">
    <property type="entry name" value="MFS_trans_sf"/>
</dbReference>
<keyword evidence="1 4" id="KW-0812">Transmembrane</keyword>
<reference evidence="6" key="1">
    <citation type="submission" date="2020-02" db="EMBL/GenBank/DDBJ databases">
        <title>Draft genome sequence of Candidatus Afipia apatlaquensis IBT-C3, a potential strain for decolorization of textile dyes.</title>
        <authorList>
            <person name="Sanchez-Reyes A."/>
            <person name="Breton-Deval L."/>
            <person name="Mangelson H."/>
            <person name="Sanchez-Flores A."/>
        </authorList>
    </citation>
    <scope>NUCLEOTIDE SEQUENCE [LARGE SCALE GENOMIC DNA]</scope>
    <source>
        <strain evidence="6">IBT-C3</strain>
    </source>
</reference>
<feature type="transmembrane region" description="Helical" evidence="4">
    <location>
        <begin position="99"/>
        <end position="121"/>
    </location>
</feature>
<evidence type="ECO:0000256" key="4">
    <source>
        <dbReference type="SAM" id="Phobius"/>
    </source>
</evidence>
<gene>
    <name evidence="6" type="ORF">G4V63_11385</name>
</gene>
<evidence type="ECO:0000313" key="7">
    <source>
        <dbReference type="Proteomes" id="UP000480266"/>
    </source>
</evidence>
<dbReference type="GO" id="GO:0005886">
    <property type="term" value="C:plasma membrane"/>
    <property type="evidence" value="ECO:0007669"/>
    <property type="project" value="TreeGrafter"/>
</dbReference>
<evidence type="ECO:0000256" key="3">
    <source>
        <dbReference type="ARBA" id="ARBA00023136"/>
    </source>
</evidence>
<keyword evidence="2 4" id="KW-1133">Transmembrane helix</keyword>
<evidence type="ECO:0000313" key="6">
    <source>
        <dbReference type="EMBL" id="NGX95800.1"/>
    </source>
</evidence>
<dbReference type="Proteomes" id="UP000480266">
    <property type="component" value="Unassembled WGS sequence"/>
</dbReference>
<dbReference type="SUPFAM" id="SSF103473">
    <property type="entry name" value="MFS general substrate transporter"/>
    <property type="match status" value="1"/>
</dbReference>
<comment type="caution">
    <text evidence="6">The sequence shown here is derived from an EMBL/GenBank/DDBJ whole genome shotgun (WGS) entry which is preliminary data.</text>
</comment>
<dbReference type="AlphaFoldDB" id="A0A7C9RFY0"/>
<feature type="non-terminal residue" evidence="6">
    <location>
        <position position="130"/>
    </location>
</feature>
<dbReference type="EMBL" id="JAAMRR010000588">
    <property type="protein sequence ID" value="NGX95800.1"/>
    <property type="molecule type" value="Genomic_DNA"/>
</dbReference>
<dbReference type="PANTHER" id="PTHR43129:SF1">
    <property type="entry name" value="FOSMIDOMYCIN RESISTANCE PROTEIN"/>
    <property type="match status" value="1"/>
</dbReference>
<feature type="transmembrane region" description="Helical" evidence="4">
    <location>
        <begin position="66"/>
        <end position="87"/>
    </location>
</feature>
<protein>
    <submittedName>
        <fullName evidence="6">MFS transporter</fullName>
    </submittedName>
</protein>
<organism evidence="6 7">
    <name type="scientific">Candidatus Afipia apatlaquensis</name>
    <dbReference type="NCBI Taxonomy" id="2712852"/>
    <lineage>
        <taxon>Bacteria</taxon>
        <taxon>Pseudomonadati</taxon>
        <taxon>Pseudomonadota</taxon>
        <taxon>Alphaproteobacteria</taxon>
        <taxon>Hyphomicrobiales</taxon>
        <taxon>Nitrobacteraceae</taxon>
        <taxon>Afipia</taxon>
    </lineage>
</organism>
<evidence type="ECO:0000256" key="1">
    <source>
        <dbReference type="ARBA" id="ARBA00022692"/>
    </source>
</evidence>
<keyword evidence="7" id="KW-1185">Reference proteome</keyword>
<feature type="domain" description="Major facilitator superfamily (MFS) profile" evidence="5">
    <location>
        <begin position="33"/>
        <end position="130"/>
    </location>
</feature>
<dbReference type="InterPro" id="IPR011701">
    <property type="entry name" value="MFS"/>
</dbReference>
<evidence type="ECO:0000259" key="5">
    <source>
        <dbReference type="PROSITE" id="PS50850"/>
    </source>
</evidence>
<name>A0A7C9RFY0_9BRAD</name>
<dbReference type="PROSITE" id="PS50850">
    <property type="entry name" value="MFS"/>
    <property type="match status" value="1"/>
</dbReference>